<dbReference type="InterPro" id="IPR023772">
    <property type="entry name" value="DNA-bd_HTH_TetR-type_CS"/>
</dbReference>
<dbReference type="PRINTS" id="PR00455">
    <property type="entry name" value="HTHTETR"/>
</dbReference>
<evidence type="ECO:0000313" key="7">
    <source>
        <dbReference type="Proteomes" id="UP001501822"/>
    </source>
</evidence>
<dbReference type="PANTHER" id="PTHR30055:SF234">
    <property type="entry name" value="HTH-TYPE TRANSCRIPTIONAL REGULATOR BETI"/>
    <property type="match status" value="1"/>
</dbReference>
<dbReference type="InterPro" id="IPR041347">
    <property type="entry name" value="MftR_C"/>
</dbReference>
<dbReference type="InterPro" id="IPR001647">
    <property type="entry name" value="HTH_TetR"/>
</dbReference>
<dbReference type="PANTHER" id="PTHR30055">
    <property type="entry name" value="HTH-TYPE TRANSCRIPTIONAL REGULATOR RUTR"/>
    <property type="match status" value="1"/>
</dbReference>
<feature type="DNA-binding region" description="H-T-H motif" evidence="4">
    <location>
        <begin position="32"/>
        <end position="51"/>
    </location>
</feature>
<dbReference type="EMBL" id="BAAABM010000066">
    <property type="protein sequence ID" value="GAA0367457.1"/>
    <property type="molecule type" value="Genomic_DNA"/>
</dbReference>
<feature type="domain" description="HTH tetR-type" evidence="5">
    <location>
        <begin position="9"/>
        <end position="69"/>
    </location>
</feature>
<keyword evidence="3" id="KW-0804">Transcription</keyword>
<evidence type="ECO:0000256" key="3">
    <source>
        <dbReference type="ARBA" id="ARBA00023163"/>
    </source>
</evidence>
<name>A0ABN0XLV1_9ACTN</name>
<evidence type="ECO:0000256" key="4">
    <source>
        <dbReference type="PROSITE-ProRule" id="PRU00335"/>
    </source>
</evidence>
<keyword evidence="7" id="KW-1185">Reference proteome</keyword>
<proteinExistence type="predicted"/>
<accession>A0ABN0XLV1</accession>
<dbReference type="PROSITE" id="PS01081">
    <property type="entry name" value="HTH_TETR_1"/>
    <property type="match status" value="1"/>
</dbReference>
<evidence type="ECO:0000313" key="6">
    <source>
        <dbReference type="EMBL" id="GAA0367457.1"/>
    </source>
</evidence>
<evidence type="ECO:0000259" key="5">
    <source>
        <dbReference type="PROSITE" id="PS50977"/>
    </source>
</evidence>
<dbReference type="InterPro" id="IPR009057">
    <property type="entry name" value="Homeodomain-like_sf"/>
</dbReference>
<evidence type="ECO:0000256" key="2">
    <source>
        <dbReference type="ARBA" id="ARBA00023125"/>
    </source>
</evidence>
<keyword evidence="1" id="KW-0805">Transcription regulation</keyword>
<protein>
    <submittedName>
        <fullName evidence="6">TetR family transcriptional regulator</fullName>
    </submittedName>
</protein>
<dbReference type="InterPro" id="IPR050109">
    <property type="entry name" value="HTH-type_TetR-like_transc_reg"/>
</dbReference>
<gene>
    <name evidence="6" type="ORF">GCM10010151_66730</name>
</gene>
<keyword evidence="2 4" id="KW-0238">DNA-binding</keyword>
<dbReference type="Gene3D" id="1.10.357.10">
    <property type="entry name" value="Tetracycline Repressor, domain 2"/>
    <property type="match status" value="1"/>
</dbReference>
<dbReference type="Proteomes" id="UP001501822">
    <property type="component" value="Unassembled WGS sequence"/>
</dbReference>
<organism evidence="6 7">
    <name type="scientific">Actinoallomurus spadix</name>
    <dbReference type="NCBI Taxonomy" id="79912"/>
    <lineage>
        <taxon>Bacteria</taxon>
        <taxon>Bacillati</taxon>
        <taxon>Actinomycetota</taxon>
        <taxon>Actinomycetes</taxon>
        <taxon>Streptosporangiales</taxon>
        <taxon>Thermomonosporaceae</taxon>
        <taxon>Actinoallomurus</taxon>
    </lineage>
</organism>
<dbReference type="Gene3D" id="1.10.10.60">
    <property type="entry name" value="Homeodomain-like"/>
    <property type="match status" value="1"/>
</dbReference>
<dbReference type="Pfam" id="PF17754">
    <property type="entry name" value="TetR_C_14"/>
    <property type="match status" value="1"/>
</dbReference>
<comment type="caution">
    <text evidence="6">The sequence shown here is derived from an EMBL/GenBank/DDBJ whole genome shotgun (WGS) entry which is preliminary data.</text>
</comment>
<dbReference type="SUPFAM" id="SSF46689">
    <property type="entry name" value="Homeodomain-like"/>
    <property type="match status" value="1"/>
</dbReference>
<sequence length="204" mass="22680">MGLRERKKRQTRRAIAEAALRLFAERGYEETTIADIAGAADVSPRTFFSYFPSKEDVVFAEIDERLTEVREGIDRRPADETPLESMRRIVLEMIEAIAAEHGEYGAIQVRLVLERPSLQARALKRMNDTEQYVVERLTELCPGIDEIDAVVIAGALVGGMKAVITHCRAHGYAPEATRRAVDRALAIVEHGLGSVPALTHRATE</sequence>
<dbReference type="PROSITE" id="PS50977">
    <property type="entry name" value="HTH_TETR_2"/>
    <property type="match status" value="1"/>
</dbReference>
<dbReference type="Pfam" id="PF00440">
    <property type="entry name" value="TetR_N"/>
    <property type="match status" value="1"/>
</dbReference>
<reference evidence="6 7" key="1">
    <citation type="journal article" date="2019" name="Int. J. Syst. Evol. Microbiol.">
        <title>The Global Catalogue of Microorganisms (GCM) 10K type strain sequencing project: providing services to taxonomists for standard genome sequencing and annotation.</title>
        <authorList>
            <consortium name="The Broad Institute Genomics Platform"/>
            <consortium name="The Broad Institute Genome Sequencing Center for Infectious Disease"/>
            <person name="Wu L."/>
            <person name="Ma J."/>
        </authorList>
    </citation>
    <scope>NUCLEOTIDE SEQUENCE [LARGE SCALE GENOMIC DNA]</scope>
    <source>
        <strain evidence="6 7">JCM 3146</strain>
    </source>
</reference>
<evidence type="ECO:0000256" key="1">
    <source>
        <dbReference type="ARBA" id="ARBA00023015"/>
    </source>
</evidence>